<accession>A0ACD6B912</accession>
<evidence type="ECO:0000313" key="1">
    <source>
        <dbReference type="EMBL" id="AUG85461.1"/>
    </source>
</evidence>
<keyword evidence="2" id="KW-0002">3D-structure</keyword>
<name>A0ACD6B912_BPSHA</name>
<dbReference type="PDB" id="8XAN">
    <property type="method" value="EM"/>
    <property type="resolution" value="3.50 A"/>
    <property type="chains" value="A/B/C=1-307"/>
</dbReference>
<evidence type="ECO:0007829" key="2">
    <source>
        <dbReference type="PDB" id="8XAN"/>
    </source>
</evidence>
<protein>
    <submittedName>
        <fullName evidence="1">Major tail structural protein</fullName>
    </submittedName>
</protein>
<accession>A0A2H5BHH8</accession>
<proteinExistence type="evidence at protein level"/>
<organismHost>
    <name type="scientific">Acinetobacter baumannii</name>
    <dbReference type="NCBI Taxonomy" id="470"/>
</organismHost>
<reference evidence="1" key="1">
    <citation type="submission" date="2017-12" db="EMBL/GenBank/DDBJ databases">
        <title>Genomic Characterization of a Novel Bacteriophage SH-Ab 15497 against multidrug resistant Acinetobater baummanii.</title>
        <authorList>
            <person name="Hua Y."/>
            <person name="Xu M."/>
            <person name="Wang R."/>
            <person name="Hu F."/>
            <person name="He P."/>
        </authorList>
    </citation>
    <scope>NUCLEOTIDE SEQUENCE</scope>
</reference>
<dbReference type="EMBL" id="MG674163">
    <property type="protein sequence ID" value="AUG85461.1"/>
    <property type="molecule type" value="Genomic_DNA"/>
</dbReference>
<organism evidence="1">
    <name type="scientific">Acinetobacter phage SH-Ab 15497</name>
    <dbReference type="NCBI Taxonomy" id="2060946"/>
    <lineage>
        <taxon>Viruses</taxon>
        <taxon>Duplodnaviria</taxon>
        <taxon>Heunggongvirae</taxon>
        <taxon>Uroviricota</taxon>
        <taxon>Caudoviricetes</taxon>
    </lineage>
</organism>
<sequence>MSDGSRHSMHQVLETVYGEVPATPAFKRIRHNSTTLATAINTLTSEELRPDRNSMGIRHGTRQVGGEIVSELSFESLDDTLEALMCGTWNADALVNGVTRRSFSILRQFNDLTSASLPNFVYVGCEYNTMTLSITTEAIVMATFGIVGMNQLEPSSTVPTGATFVEAPTTEPMDSFTGHVKEGLADIAVATELELQIENGIAPRYVIGSKKSIKQSIGRFKVSGTLTAYFEDATLVGKFLREEASSLEFVVTDGLAGNSYKFELPKIKYTGGQPDVGGEGPITLSMPFVAEYDPTILGTLKITRIGA</sequence>
<reference evidence="2" key="2">
    <citation type="submission" date="2023-12" db="PDB data bank">
        <title>Major tail protein of SH-Ab15497.</title>
        <authorList>
            <person name="Lin J."/>
            <person name="Zhao S.W."/>
        </authorList>
    </citation>
    <scope>STRUCTURE BY ELECTRON MICROSCOPY (3.50 ANGSTROMS) OF 1-307</scope>
</reference>
<gene>
    <name evidence="1" type="ORF">SHab15497_00017</name>
</gene>